<evidence type="ECO:0000256" key="5">
    <source>
        <dbReference type="SAM" id="MobiDB-lite"/>
    </source>
</evidence>
<dbReference type="FunCoup" id="C7QCJ4">
    <property type="interactions" value="49"/>
</dbReference>
<keyword evidence="4" id="KW-0067">ATP-binding</keyword>
<dbReference type="GO" id="GO:0016020">
    <property type="term" value="C:membrane"/>
    <property type="evidence" value="ECO:0007669"/>
    <property type="project" value="InterPro"/>
</dbReference>
<dbReference type="Proteomes" id="UP000000851">
    <property type="component" value="Chromosome"/>
</dbReference>
<dbReference type="RefSeq" id="WP_015796182.1">
    <property type="nucleotide sequence ID" value="NC_013131.1"/>
</dbReference>
<feature type="domain" description="ABC transporter" evidence="6">
    <location>
        <begin position="68"/>
        <end position="292"/>
    </location>
</feature>
<dbReference type="Gene3D" id="3.40.50.300">
    <property type="entry name" value="P-loop containing nucleotide triphosphate hydrolases"/>
    <property type="match status" value="1"/>
</dbReference>
<sequence>MSSLSASETVETVETAAAAEATAAPAAQPAAKLVEKQMEKRLAIKVEDLHLYYRTKAEANPTLKAALIRKAKRQKVEAKVIKAVNGVSFEVPHGTVLGVIGHNGAGKSTLLRALSGILPPTQGRVEVRGRVSTLLALGVGFNQNLTGRENIVLGGLAQGWSKDQIREKENAIIDFADLDTLSEGAIDRAMKTYSSGMYARVAFAVGVHMDPDILLVDEALSAGDARFKERATEKMLELCENARTIVLVSHGLETVRHMSNRCIWLDHGNLVQSGDPDEVIDAYIEKQRKDREDADRKKAAAEAKEAQEDQALAAKAEKTKEALQKAIGEDV</sequence>
<name>C7QCJ4_CATAD</name>
<feature type="compositionally biased region" description="Basic and acidic residues" evidence="5">
    <location>
        <begin position="291"/>
        <end position="307"/>
    </location>
</feature>
<keyword evidence="2" id="KW-0813">Transport</keyword>
<dbReference type="InterPro" id="IPR003439">
    <property type="entry name" value="ABC_transporter-like_ATP-bd"/>
</dbReference>
<dbReference type="CDD" id="cd03220">
    <property type="entry name" value="ABC_KpsT_Wzt"/>
    <property type="match status" value="1"/>
</dbReference>
<dbReference type="GO" id="GO:0140359">
    <property type="term" value="F:ABC-type transporter activity"/>
    <property type="evidence" value="ECO:0007669"/>
    <property type="project" value="InterPro"/>
</dbReference>
<dbReference type="eggNOG" id="COG1134">
    <property type="taxonomic scope" value="Bacteria"/>
</dbReference>
<protein>
    <submittedName>
        <fullName evidence="7">ABC transporter related</fullName>
    </submittedName>
</protein>
<dbReference type="SMART" id="SM00382">
    <property type="entry name" value="AAA"/>
    <property type="match status" value="1"/>
</dbReference>
<dbReference type="Pfam" id="PF00005">
    <property type="entry name" value="ABC_tran"/>
    <property type="match status" value="1"/>
</dbReference>
<dbReference type="GO" id="GO:0016887">
    <property type="term" value="F:ATP hydrolysis activity"/>
    <property type="evidence" value="ECO:0007669"/>
    <property type="project" value="InterPro"/>
</dbReference>
<evidence type="ECO:0000256" key="3">
    <source>
        <dbReference type="ARBA" id="ARBA00022741"/>
    </source>
</evidence>
<dbReference type="STRING" id="479433.Caci_7633"/>
<dbReference type="GO" id="GO:0005524">
    <property type="term" value="F:ATP binding"/>
    <property type="evidence" value="ECO:0007669"/>
    <property type="project" value="UniProtKB-KW"/>
</dbReference>
<feature type="region of interest" description="Disordered" evidence="5">
    <location>
        <begin position="291"/>
        <end position="317"/>
    </location>
</feature>
<dbReference type="InterPro" id="IPR050683">
    <property type="entry name" value="Bact_Polysacc_Export_ATP-bd"/>
</dbReference>
<dbReference type="PANTHER" id="PTHR46743:SF2">
    <property type="entry name" value="TEICHOIC ACIDS EXPORT ATP-BINDING PROTEIN TAGH"/>
    <property type="match status" value="1"/>
</dbReference>
<dbReference type="SUPFAM" id="SSF52540">
    <property type="entry name" value="P-loop containing nucleoside triphosphate hydrolases"/>
    <property type="match status" value="1"/>
</dbReference>
<proteinExistence type="inferred from homology"/>
<dbReference type="HOGENOM" id="CLU_000604_1_2_11"/>
<dbReference type="KEGG" id="cai:Caci_7633"/>
<gene>
    <name evidence="7" type="ordered locus">Caci_7633</name>
</gene>
<comment type="similarity">
    <text evidence="1">Belongs to the ABC transporter superfamily.</text>
</comment>
<dbReference type="InterPro" id="IPR003593">
    <property type="entry name" value="AAA+_ATPase"/>
</dbReference>
<dbReference type="AlphaFoldDB" id="C7QCJ4"/>
<accession>C7QCJ4</accession>
<dbReference type="PANTHER" id="PTHR46743">
    <property type="entry name" value="TEICHOIC ACIDS EXPORT ATP-BINDING PROTEIN TAGH"/>
    <property type="match status" value="1"/>
</dbReference>
<keyword evidence="3" id="KW-0547">Nucleotide-binding</keyword>
<evidence type="ECO:0000259" key="6">
    <source>
        <dbReference type="PROSITE" id="PS50893"/>
    </source>
</evidence>
<evidence type="ECO:0000256" key="1">
    <source>
        <dbReference type="ARBA" id="ARBA00005417"/>
    </source>
</evidence>
<keyword evidence="8" id="KW-1185">Reference proteome</keyword>
<dbReference type="InterPro" id="IPR015860">
    <property type="entry name" value="ABC_transpr_TagH-like"/>
</dbReference>
<dbReference type="InParanoid" id="C7QCJ4"/>
<dbReference type="InterPro" id="IPR027417">
    <property type="entry name" value="P-loop_NTPase"/>
</dbReference>
<evidence type="ECO:0000256" key="4">
    <source>
        <dbReference type="ARBA" id="ARBA00022840"/>
    </source>
</evidence>
<reference evidence="7 8" key="1">
    <citation type="journal article" date="2009" name="Stand. Genomic Sci.">
        <title>Complete genome sequence of Catenulispora acidiphila type strain (ID 139908).</title>
        <authorList>
            <person name="Copeland A."/>
            <person name="Lapidus A."/>
            <person name="Glavina Del Rio T."/>
            <person name="Nolan M."/>
            <person name="Lucas S."/>
            <person name="Chen F."/>
            <person name="Tice H."/>
            <person name="Cheng J.F."/>
            <person name="Bruce D."/>
            <person name="Goodwin L."/>
            <person name="Pitluck S."/>
            <person name="Mikhailova N."/>
            <person name="Pati A."/>
            <person name="Ivanova N."/>
            <person name="Mavromatis K."/>
            <person name="Chen A."/>
            <person name="Palaniappan K."/>
            <person name="Chain P."/>
            <person name="Land M."/>
            <person name="Hauser L."/>
            <person name="Chang Y.J."/>
            <person name="Jeffries C.D."/>
            <person name="Chertkov O."/>
            <person name="Brettin T."/>
            <person name="Detter J.C."/>
            <person name="Han C."/>
            <person name="Ali Z."/>
            <person name="Tindall B.J."/>
            <person name="Goker M."/>
            <person name="Bristow J."/>
            <person name="Eisen J.A."/>
            <person name="Markowitz V."/>
            <person name="Hugenholtz P."/>
            <person name="Kyrpides N.C."/>
            <person name="Klenk H.P."/>
        </authorList>
    </citation>
    <scope>NUCLEOTIDE SEQUENCE [LARGE SCALE GENOMIC DNA]</scope>
    <source>
        <strain evidence="8">DSM 44928 / JCM 14897 / NBRC 102108 / NRRL B-24433 / ID139908</strain>
    </source>
</reference>
<evidence type="ECO:0000256" key="2">
    <source>
        <dbReference type="ARBA" id="ARBA00022448"/>
    </source>
</evidence>
<dbReference type="EMBL" id="CP001700">
    <property type="protein sequence ID" value="ACU76457.1"/>
    <property type="molecule type" value="Genomic_DNA"/>
</dbReference>
<evidence type="ECO:0000313" key="7">
    <source>
        <dbReference type="EMBL" id="ACU76457.1"/>
    </source>
</evidence>
<dbReference type="PROSITE" id="PS50893">
    <property type="entry name" value="ABC_TRANSPORTER_2"/>
    <property type="match status" value="1"/>
</dbReference>
<evidence type="ECO:0000313" key="8">
    <source>
        <dbReference type="Proteomes" id="UP000000851"/>
    </source>
</evidence>
<organism evidence="7 8">
    <name type="scientific">Catenulispora acidiphila (strain DSM 44928 / JCM 14897 / NBRC 102108 / NRRL B-24433 / ID139908)</name>
    <dbReference type="NCBI Taxonomy" id="479433"/>
    <lineage>
        <taxon>Bacteria</taxon>
        <taxon>Bacillati</taxon>
        <taxon>Actinomycetota</taxon>
        <taxon>Actinomycetes</taxon>
        <taxon>Catenulisporales</taxon>
        <taxon>Catenulisporaceae</taxon>
        <taxon>Catenulispora</taxon>
    </lineage>
</organism>